<dbReference type="InterPro" id="IPR021109">
    <property type="entry name" value="Peptidase_aspartic_dom_sf"/>
</dbReference>
<feature type="compositionally biased region" description="Low complexity" evidence="1">
    <location>
        <begin position="194"/>
        <end position="209"/>
    </location>
</feature>
<gene>
    <name evidence="2" type="ORF">R1flu_001809</name>
</gene>
<accession>A0ABD1Y8B1</accession>
<feature type="region of interest" description="Disordered" evidence="1">
    <location>
        <begin position="1"/>
        <end position="34"/>
    </location>
</feature>
<protein>
    <submittedName>
        <fullName evidence="2">Uncharacterized protein</fullName>
    </submittedName>
</protein>
<proteinExistence type="predicted"/>
<dbReference type="CDD" id="cd00303">
    <property type="entry name" value="retropepsin_like"/>
    <property type="match status" value="1"/>
</dbReference>
<feature type="compositionally biased region" description="Gly residues" evidence="1">
    <location>
        <begin position="15"/>
        <end position="27"/>
    </location>
</feature>
<dbReference type="EMBL" id="JBHFFA010000006">
    <property type="protein sequence ID" value="KAL2621604.1"/>
    <property type="molecule type" value="Genomic_DNA"/>
</dbReference>
<dbReference type="AlphaFoldDB" id="A0ABD1Y8B1"/>
<comment type="caution">
    <text evidence="2">The sequence shown here is derived from an EMBL/GenBank/DDBJ whole genome shotgun (WGS) entry which is preliminary data.</text>
</comment>
<keyword evidence="3" id="KW-1185">Reference proteome</keyword>
<sequence length="392" mass="43130">MAFPTIPAPLSTIGGSSGGGSEGGGFGPISLPGPRQDFSQAINAARSVNRFKGDGVTKPNHHLKNFGAVMQSAGILDHSLWIAVLKTTLVVSEVCQLSKPTWTRWTKPEPARSRLQSANSDVGRPKEEYQPTGPPKDDKESVGDTPEMKVNFPWVGNMATPPRRRGLPRKDRASPTGVSRLVGELVPQQRLGLAPSKSEPARAESSASSTPGETPPEGSSVSMRAVRACYVPPMILVQIGDVIFPRVLVDTGSGVNVMSNQIRIRLGYHRMTPLTTKLAMADNTLVWPLGILSAVPVVVEGIRLIVSFQPYIVLVAEVNLVPLTDEEKQKELRRYLKSIKRKMKLDYRDMKDIPPEIVEHEIDLLLNTRPIRSQRYRLNPNYAERVKKELDN</sequence>
<feature type="region of interest" description="Disordered" evidence="1">
    <location>
        <begin position="107"/>
        <end position="220"/>
    </location>
</feature>
<reference evidence="2 3" key="1">
    <citation type="submission" date="2024-09" db="EMBL/GenBank/DDBJ databases">
        <title>Chromosome-scale assembly of Riccia fluitans.</title>
        <authorList>
            <person name="Paukszto L."/>
            <person name="Sawicki J."/>
            <person name="Karawczyk K."/>
            <person name="Piernik-Szablinska J."/>
            <person name="Szczecinska M."/>
            <person name="Mazdziarz M."/>
        </authorList>
    </citation>
    <scope>NUCLEOTIDE SEQUENCE [LARGE SCALE GENOMIC DNA]</scope>
    <source>
        <strain evidence="2">Rf_01</strain>
        <tissue evidence="2">Aerial parts of the thallus</tissue>
    </source>
</reference>
<dbReference type="Proteomes" id="UP001605036">
    <property type="component" value="Unassembled WGS sequence"/>
</dbReference>
<name>A0ABD1Y8B1_9MARC</name>
<evidence type="ECO:0000313" key="3">
    <source>
        <dbReference type="Proteomes" id="UP001605036"/>
    </source>
</evidence>
<dbReference type="Gene3D" id="2.40.70.10">
    <property type="entry name" value="Acid Proteases"/>
    <property type="match status" value="1"/>
</dbReference>
<feature type="compositionally biased region" description="Basic and acidic residues" evidence="1">
    <location>
        <begin position="123"/>
        <end position="142"/>
    </location>
</feature>
<organism evidence="2 3">
    <name type="scientific">Riccia fluitans</name>
    <dbReference type="NCBI Taxonomy" id="41844"/>
    <lineage>
        <taxon>Eukaryota</taxon>
        <taxon>Viridiplantae</taxon>
        <taxon>Streptophyta</taxon>
        <taxon>Embryophyta</taxon>
        <taxon>Marchantiophyta</taxon>
        <taxon>Marchantiopsida</taxon>
        <taxon>Marchantiidae</taxon>
        <taxon>Marchantiales</taxon>
        <taxon>Ricciaceae</taxon>
        <taxon>Riccia</taxon>
    </lineage>
</organism>
<evidence type="ECO:0000256" key="1">
    <source>
        <dbReference type="SAM" id="MobiDB-lite"/>
    </source>
</evidence>
<evidence type="ECO:0000313" key="2">
    <source>
        <dbReference type="EMBL" id="KAL2621604.1"/>
    </source>
</evidence>